<evidence type="ECO:0000259" key="8">
    <source>
        <dbReference type="Pfam" id="PF02687"/>
    </source>
</evidence>
<evidence type="ECO:0000313" key="11">
    <source>
        <dbReference type="Proteomes" id="UP000178254"/>
    </source>
</evidence>
<dbReference type="STRING" id="1798709.A2538_04915"/>
<name>A0A1F6PFT0_9BACT</name>
<comment type="subcellular location">
    <subcellularLocation>
        <location evidence="1">Cell membrane</location>
        <topology evidence="1">Multi-pass membrane protein</topology>
    </subcellularLocation>
</comment>
<gene>
    <name evidence="10" type="ORF">A2538_04915</name>
</gene>
<feature type="transmembrane region" description="Helical" evidence="7">
    <location>
        <begin position="285"/>
        <end position="310"/>
    </location>
</feature>
<evidence type="ECO:0000313" key="10">
    <source>
        <dbReference type="EMBL" id="OGH94999.1"/>
    </source>
</evidence>
<evidence type="ECO:0000256" key="2">
    <source>
        <dbReference type="ARBA" id="ARBA00022475"/>
    </source>
</evidence>
<dbReference type="GO" id="GO:0005886">
    <property type="term" value="C:plasma membrane"/>
    <property type="evidence" value="ECO:0007669"/>
    <property type="project" value="UniProtKB-SubCell"/>
</dbReference>
<evidence type="ECO:0000256" key="1">
    <source>
        <dbReference type="ARBA" id="ARBA00004651"/>
    </source>
</evidence>
<keyword evidence="4 7" id="KW-1133">Transmembrane helix</keyword>
<feature type="transmembrane region" description="Helical" evidence="7">
    <location>
        <begin position="21"/>
        <end position="41"/>
    </location>
</feature>
<accession>A0A1F6PFT0</accession>
<dbReference type="Pfam" id="PF12704">
    <property type="entry name" value="MacB_PCD"/>
    <property type="match status" value="1"/>
</dbReference>
<dbReference type="AlphaFoldDB" id="A0A1F6PFT0"/>
<dbReference type="InterPro" id="IPR003838">
    <property type="entry name" value="ABC3_permease_C"/>
</dbReference>
<feature type="transmembrane region" description="Helical" evidence="7">
    <location>
        <begin position="331"/>
        <end position="364"/>
    </location>
</feature>
<feature type="domain" description="ABC3 transporter permease C-terminal" evidence="8">
    <location>
        <begin position="289"/>
        <end position="407"/>
    </location>
</feature>
<comment type="similarity">
    <text evidence="6">Belongs to the ABC-4 integral membrane protein family.</text>
</comment>
<proteinExistence type="inferred from homology"/>
<dbReference type="InterPro" id="IPR050250">
    <property type="entry name" value="Macrolide_Exporter_MacB"/>
</dbReference>
<evidence type="ECO:0000256" key="4">
    <source>
        <dbReference type="ARBA" id="ARBA00022989"/>
    </source>
</evidence>
<evidence type="ECO:0008006" key="12">
    <source>
        <dbReference type="Google" id="ProtNLM"/>
    </source>
</evidence>
<keyword evidence="5 7" id="KW-0472">Membrane</keyword>
<evidence type="ECO:0000256" key="6">
    <source>
        <dbReference type="ARBA" id="ARBA00038076"/>
    </source>
</evidence>
<evidence type="ECO:0000256" key="5">
    <source>
        <dbReference type="ARBA" id="ARBA00023136"/>
    </source>
</evidence>
<dbReference type="EMBL" id="MFRE01000005">
    <property type="protein sequence ID" value="OGH94999.1"/>
    <property type="molecule type" value="Genomic_DNA"/>
</dbReference>
<keyword evidence="2" id="KW-1003">Cell membrane</keyword>
<keyword evidence="3 7" id="KW-0812">Transmembrane</keyword>
<feature type="domain" description="MacB-like periplasmic core" evidence="9">
    <location>
        <begin position="20"/>
        <end position="248"/>
    </location>
</feature>
<organism evidence="10 11">
    <name type="scientific">Candidatus Magasanikbacteria bacterium RIFOXYD2_FULL_41_14</name>
    <dbReference type="NCBI Taxonomy" id="1798709"/>
    <lineage>
        <taxon>Bacteria</taxon>
        <taxon>Candidatus Magasanikiibacteriota</taxon>
    </lineage>
</organism>
<evidence type="ECO:0000256" key="7">
    <source>
        <dbReference type="SAM" id="Phobius"/>
    </source>
</evidence>
<dbReference type="GO" id="GO:0022857">
    <property type="term" value="F:transmembrane transporter activity"/>
    <property type="evidence" value="ECO:0007669"/>
    <property type="project" value="TreeGrafter"/>
</dbReference>
<evidence type="ECO:0000256" key="3">
    <source>
        <dbReference type="ARBA" id="ARBA00022692"/>
    </source>
</evidence>
<dbReference type="PANTHER" id="PTHR30572:SF4">
    <property type="entry name" value="ABC TRANSPORTER PERMEASE YTRF"/>
    <property type="match status" value="1"/>
</dbReference>
<dbReference type="PANTHER" id="PTHR30572">
    <property type="entry name" value="MEMBRANE COMPONENT OF TRANSPORTER-RELATED"/>
    <property type="match status" value="1"/>
</dbReference>
<comment type="caution">
    <text evidence="10">The sequence shown here is derived from an EMBL/GenBank/DDBJ whole genome shotgun (WGS) entry which is preliminary data.</text>
</comment>
<reference evidence="10 11" key="1">
    <citation type="journal article" date="2016" name="Nat. Commun.">
        <title>Thousands of microbial genomes shed light on interconnected biogeochemical processes in an aquifer system.</title>
        <authorList>
            <person name="Anantharaman K."/>
            <person name="Brown C.T."/>
            <person name="Hug L.A."/>
            <person name="Sharon I."/>
            <person name="Castelle C.J."/>
            <person name="Probst A.J."/>
            <person name="Thomas B.C."/>
            <person name="Singh A."/>
            <person name="Wilkins M.J."/>
            <person name="Karaoz U."/>
            <person name="Brodie E.L."/>
            <person name="Williams K.H."/>
            <person name="Hubbard S.S."/>
            <person name="Banfield J.F."/>
        </authorList>
    </citation>
    <scope>NUCLEOTIDE SEQUENCE [LARGE SCALE GENOMIC DNA]</scope>
</reference>
<feature type="transmembrane region" description="Helical" evidence="7">
    <location>
        <begin position="370"/>
        <end position="397"/>
    </location>
</feature>
<dbReference type="Proteomes" id="UP000178254">
    <property type="component" value="Unassembled WGS sequence"/>
</dbReference>
<protein>
    <recommendedName>
        <fullName evidence="12">Multidrug ABC transporter substrate-binding protein</fullName>
    </recommendedName>
</protein>
<evidence type="ECO:0000259" key="9">
    <source>
        <dbReference type="Pfam" id="PF12704"/>
    </source>
</evidence>
<dbReference type="Pfam" id="PF02687">
    <property type="entry name" value="FtsX"/>
    <property type="match status" value="1"/>
</dbReference>
<sequence length="414" mass="44464">MNQTNLKIAVTALLAKKTRTFLTILGLSIGIAVVIAIMAAGRGLNYMVKGQLDVYSPKSIDIEPKVPSAKKTSSANAFGQASGITITTLDDHDLEDIRKHPNISTAYGLTMGQAVIKYGGETKISMLMGEGYNFTEVEKTELDEGRIFTEDEELSLAQVVLLGSALKETLFGDAPATGQTVYIKGKSFRVVGVMKKKGASFGMDMDNLAIMPVTTMQRKILGIDYLRMIMANSIDVSQLDSTIADLEEIIRDNHDITNPDKDDFAVTSMKEAADILSSVVQGITLLLIALVCVSLAVGGVGIMNIMYVSVTERTFEIGLRKALGAKRKDILWQFLTEAVLLTLAGGVVGVILGAVLAGLIYLIAVHFNFIWIYSIPISSIILAVGFSAAIGLFFGLYPAKVAASLDPVAALRKE</sequence>
<dbReference type="InterPro" id="IPR025857">
    <property type="entry name" value="MacB_PCD"/>
</dbReference>